<dbReference type="CDD" id="cd05014">
    <property type="entry name" value="SIS_Kpsf"/>
    <property type="match status" value="1"/>
</dbReference>
<dbReference type="SMART" id="SM00116">
    <property type="entry name" value="CBS"/>
    <property type="match status" value="2"/>
</dbReference>
<keyword evidence="2" id="KW-0677">Repeat</keyword>
<feature type="domain" description="SIS" evidence="8">
    <location>
        <begin position="33"/>
        <end position="179"/>
    </location>
</feature>
<reference evidence="9 11" key="1">
    <citation type="submission" date="2015-12" db="EMBL/GenBank/DDBJ databases">
        <authorList>
            <person name="Andreevskaya M."/>
        </authorList>
    </citation>
    <scope>NUCLEOTIDE SEQUENCE [LARGE SCALE GENOMIC DNA]</scope>
    <source>
        <strain evidence="9 11">C122c</strain>
    </source>
</reference>
<feature type="site" description="Catalytically relevant" evidence="5">
    <location>
        <position position="51"/>
    </location>
</feature>
<organism evidence="10 12">
    <name type="scientific">Leuconostoc gasicomitatum</name>
    <dbReference type="NCBI Taxonomy" id="115778"/>
    <lineage>
        <taxon>Bacteria</taxon>
        <taxon>Bacillati</taxon>
        <taxon>Bacillota</taxon>
        <taxon>Bacilli</taxon>
        <taxon>Lactobacillales</taxon>
        <taxon>Lactobacillaceae</taxon>
        <taxon>Leuconostoc</taxon>
        <taxon>Leuconostoc gelidum group</taxon>
    </lineage>
</organism>
<evidence type="ECO:0000256" key="2">
    <source>
        <dbReference type="ARBA" id="ARBA00022737"/>
    </source>
</evidence>
<protein>
    <submittedName>
        <fullName evidence="9">Arabinose 5-phosphate isomerase</fullName>
        <ecNumber evidence="9">5.3.1.13</ecNumber>
    </submittedName>
    <submittedName>
        <fullName evidence="10">KpsF/GutQ family sugar-phosphate isomerase</fullName>
    </submittedName>
</protein>
<dbReference type="GO" id="GO:1901135">
    <property type="term" value="P:carbohydrate derivative metabolic process"/>
    <property type="evidence" value="ECO:0007669"/>
    <property type="project" value="InterPro"/>
</dbReference>
<dbReference type="EC" id="5.3.1.13" evidence="9"/>
<dbReference type="AlphaFoldDB" id="A0A9Q3SYP3"/>
<dbReference type="InterPro" id="IPR000644">
    <property type="entry name" value="CBS_dom"/>
</dbReference>
<keyword evidence="10" id="KW-0413">Isomerase</keyword>
<feature type="domain" description="CBS" evidence="7">
    <location>
        <begin position="205"/>
        <end position="261"/>
    </location>
</feature>
<feature type="site" description="Catalytically relevant" evidence="5">
    <location>
        <position position="103"/>
    </location>
</feature>
<evidence type="ECO:0000256" key="6">
    <source>
        <dbReference type="PROSITE-ProRule" id="PRU00703"/>
    </source>
</evidence>
<dbReference type="PIRSF" id="PIRSF004692">
    <property type="entry name" value="KdsD_KpsF"/>
    <property type="match status" value="1"/>
</dbReference>
<dbReference type="InterPro" id="IPR050986">
    <property type="entry name" value="GutQ/KpsF_isomerases"/>
</dbReference>
<dbReference type="GO" id="GO:0005975">
    <property type="term" value="P:carbohydrate metabolic process"/>
    <property type="evidence" value="ECO:0007669"/>
    <property type="project" value="InterPro"/>
</dbReference>
<evidence type="ECO:0000256" key="1">
    <source>
        <dbReference type="ARBA" id="ARBA00008165"/>
    </source>
</evidence>
<dbReference type="EMBL" id="FBSY01000002">
    <property type="protein sequence ID" value="CUW05475.1"/>
    <property type="molecule type" value="Genomic_DNA"/>
</dbReference>
<evidence type="ECO:0000256" key="3">
    <source>
        <dbReference type="ARBA" id="ARBA00023122"/>
    </source>
</evidence>
<comment type="caution">
    <text evidence="10">The sequence shown here is derived from an EMBL/GenBank/DDBJ whole genome shotgun (WGS) entry which is preliminary data.</text>
</comment>
<keyword evidence="11" id="KW-1185">Reference proteome</keyword>
<sequence>MTNYFDDAKITFDTEIAALQIVRETLDENFDEVVEAILNTKGRSIFIAIGKSGIIAEKIAASLSSVGVPSFFIDAGTAYHGDLGRVSADDLVIFISNSGETQEVVQTLFALKNIHQNELKTIALTGSEDATLAKNTDIFLKVDVAEEADPTKLAPTSSTTATLVMGDALLIAVEKAKAFKRADFALYHPGGSIGKMLLRDVAHSMHTKIPYVQTTTPINDVIYRISDFGVGMTLVKTPEEKVIGIITDGDIRKKFLYINQVKNSTAADYMTEGFISINQNARNSAAWKKMASNNISNLVVKDDDDSVVGIITIHDVLE</sequence>
<feature type="site" description="Catalytically relevant" evidence="5">
    <location>
        <position position="147"/>
    </location>
</feature>
<dbReference type="RefSeq" id="WP_089997438.1">
    <property type="nucleotide sequence ID" value="NZ_CBCPIF010000001.1"/>
</dbReference>
<dbReference type="Gene3D" id="3.10.580.10">
    <property type="entry name" value="CBS-domain"/>
    <property type="match status" value="1"/>
</dbReference>
<evidence type="ECO:0000256" key="5">
    <source>
        <dbReference type="PIRSR" id="PIRSR004692-3"/>
    </source>
</evidence>
<feature type="domain" description="CBS" evidence="7">
    <location>
        <begin position="270"/>
        <end position="318"/>
    </location>
</feature>
<dbReference type="GO" id="GO:0019146">
    <property type="term" value="F:arabinose-5-phosphate isomerase activity"/>
    <property type="evidence" value="ECO:0007669"/>
    <property type="project" value="UniProtKB-EC"/>
</dbReference>
<dbReference type="NCBIfam" id="TIGR00393">
    <property type="entry name" value="kpsF"/>
    <property type="match status" value="1"/>
</dbReference>
<dbReference type="Proteomes" id="UP000752647">
    <property type="component" value="Unassembled WGS sequence"/>
</dbReference>
<evidence type="ECO:0000313" key="9">
    <source>
        <dbReference type="EMBL" id="CUW05475.1"/>
    </source>
</evidence>
<evidence type="ECO:0000313" key="12">
    <source>
        <dbReference type="Proteomes" id="UP000752647"/>
    </source>
</evidence>
<dbReference type="Proteomes" id="UP000199271">
    <property type="component" value="Unassembled WGS sequence"/>
</dbReference>
<dbReference type="EMBL" id="JAHBFI010000010">
    <property type="protein sequence ID" value="MBZ5962511.1"/>
    <property type="molecule type" value="Genomic_DNA"/>
</dbReference>
<evidence type="ECO:0000313" key="11">
    <source>
        <dbReference type="Proteomes" id="UP000199271"/>
    </source>
</evidence>
<evidence type="ECO:0000259" key="8">
    <source>
        <dbReference type="PROSITE" id="PS51464"/>
    </source>
</evidence>
<dbReference type="InterPro" id="IPR046342">
    <property type="entry name" value="CBS_dom_sf"/>
</dbReference>
<dbReference type="GO" id="GO:0097367">
    <property type="term" value="F:carbohydrate derivative binding"/>
    <property type="evidence" value="ECO:0007669"/>
    <property type="project" value="InterPro"/>
</dbReference>
<dbReference type="InterPro" id="IPR004800">
    <property type="entry name" value="KdsD/KpsF-type"/>
</dbReference>
<dbReference type="Pfam" id="PF01380">
    <property type="entry name" value="SIS"/>
    <property type="match status" value="1"/>
</dbReference>
<dbReference type="PROSITE" id="PS51464">
    <property type="entry name" value="SIS"/>
    <property type="match status" value="1"/>
</dbReference>
<gene>
    <name evidence="9" type="ORF">C122C_1178</name>
    <name evidence="10" type="ORF">KIJ12_04990</name>
</gene>
<feature type="site" description="Catalytically relevant" evidence="5">
    <location>
        <position position="188"/>
    </location>
</feature>
<accession>A0A9Q3SYP3</accession>
<dbReference type="InterPro" id="IPR035474">
    <property type="entry name" value="SIS_Kpsf"/>
</dbReference>
<dbReference type="InterPro" id="IPR046348">
    <property type="entry name" value="SIS_dom_sf"/>
</dbReference>
<proteinExistence type="inferred from homology"/>
<keyword evidence="3 6" id="KW-0129">CBS domain</keyword>
<evidence type="ECO:0000313" key="10">
    <source>
        <dbReference type="EMBL" id="MBZ5962511.1"/>
    </source>
</evidence>
<dbReference type="SUPFAM" id="SSF53697">
    <property type="entry name" value="SIS domain"/>
    <property type="match status" value="1"/>
</dbReference>
<dbReference type="Gene3D" id="3.40.50.10490">
    <property type="entry name" value="Glucose-6-phosphate isomerase like protein, domain 1"/>
    <property type="match status" value="1"/>
</dbReference>
<name>A0A9Q3SYP3_9LACO</name>
<dbReference type="PANTHER" id="PTHR42745:SF1">
    <property type="entry name" value="ARABINOSE 5-PHOSPHATE ISOMERASE KDSD"/>
    <property type="match status" value="1"/>
</dbReference>
<reference evidence="10" key="2">
    <citation type="submission" date="2021-05" db="EMBL/GenBank/DDBJ databases">
        <title>Pangenome of Leuconostoc gelidum warrants species status for Leuconostoc gelidum subsp. gasicomitatum.</title>
        <authorList>
            <person name="Johansson P."/>
            <person name="Sade E."/>
            <person name="Hultman J."/>
            <person name="Auvinen P."/>
            <person name="Bjorkroth J."/>
        </authorList>
    </citation>
    <scope>NUCLEOTIDE SEQUENCE</scope>
    <source>
        <strain evidence="10">A.21.4</strain>
    </source>
</reference>
<dbReference type="PROSITE" id="PS51371">
    <property type="entry name" value="CBS"/>
    <property type="match status" value="2"/>
</dbReference>
<dbReference type="Pfam" id="PF00571">
    <property type="entry name" value="CBS"/>
    <property type="match status" value="2"/>
</dbReference>
<evidence type="ECO:0000256" key="4">
    <source>
        <dbReference type="PIRNR" id="PIRNR004692"/>
    </source>
</evidence>
<comment type="similarity">
    <text evidence="1 4">Belongs to the SIS family. GutQ/KpsF subfamily.</text>
</comment>
<dbReference type="PANTHER" id="PTHR42745">
    <property type="match status" value="1"/>
</dbReference>
<dbReference type="InterPro" id="IPR001347">
    <property type="entry name" value="SIS_dom"/>
</dbReference>
<evidence type="ECO:0000259" key="7">
    <source>
        <dbReference type="PROSITE" id="PS51371"/>
    </source>
</evidence>